<feature type="region of interest" description="Disordered" evidence="1">
    <location>
        <begin position="50"/>
        <end position="82"/>
    </location>
</feature>
<dbReference type="EMBL" id="JAWJWF010000047">
    <property type="protein sequence ID" value="KAK6621687.1"/>
    <property type="molecule type" value="Genomic_DNA"/>
</dbReference>
<evidence type="ECO:0000313" key="3">
    <source>
        <dbReference type="Proteomes" id="UP001359485"/>
    </source>
</evidence>
<evidence type="ECO:0000313" key="2">
    <source>
        <dbReference type="EMBL" id="KAK6621687.1"/>
    </source>
</evidence>
<sequence>MISTGNQSKDFLAGVSNVTDSGVFPPALWIFNLLTSVRLSVAAKFMPDSTPPQQPIIYQAPPPGTQQMQQPNADTQKPSQGG</sequence>
<dbReference type="Proteomes" id="UP001359485">
    <property type="component" value="Unassembled WGS sequence"/>
</dbReference>
<accession>A0ABR1AK67</accession>
<keyword evidence="3" id="KW-1185">Reference proteome</keyword>
<reference evidence="2 3" key="1">
    <citation type="submission" date="2023-09" db="EMBL/GenBank/DDBJ databases">
        <title>Genomes of two closely related lineages of the louse Polyplax serrata with different host specificities.</title>
        <authorList>
            <person name="Martinu J."/>
            <person name="Tarabai H."/>
            <person name="Stefka J."/>
            <person name="Hypsa V."/>
        </authorList>
    </citation>
    <scope>NUCLEOTIDE SEQUENCE [LARGE SCALE GENOMIC DNA]</scope>
    <source>
        <strain evidence="2">98ZLc_SE</strain>
    </source>
</reference>
<protein>
    <submittedName>
        <fullName evidence="2">Uncharacterized protein</fullName>
    </submittedName>
</protein>
<name>A0ABR1AK67_POLSC</name>
<comment type="caution">
    <text evidence="2">The sequence shown here is derived from an EMBL/GenBank/DDBJ whole genome shotgun (WGS) entry which is preliminary data.</text>
</comment>
<gene>
    <name evidence="2" type="ORF">RUM44_001494</name>
</gene>
<proteinExistence type="predicted"/>
<feature type="compositionally biased region" description="Pro residues" evidence="1">
    <location>
        <begin position="50"/>
        <end position="64"/>
    </location>
</feature>
<feature type="compositionally biased region" description="Polar residues" evidence="1">
    <location>
        <begin position="65"/>
        <end position="82"/>
    </location>
</feature>
<organism evidence="2 3">
    <name type="scientific">Polyplax serrata</name>
    <name type="common">Common mouse louse</name>
    <dbReference type="NCBI Taxonomy" id="468196"/>
    <lineage>
        <taxon>Eukaryota</taxon>
        <taxon>Metazoa</taxon>
        <taxon>Ecdysozoa</taxon>
        <taxon>Arthropoda</taxon>
        <taxon>Hexapoda</taxon>
        <taxon>Insecta</taxon>
        <taxon>Pterygota</taxon>
        <taxon>Neoptera</taxon>
        <taxon>Paraneoptera</taxon>
        <taxon>Psocodea</taxon>
        <taxon>Troctomorpha</taxon>
        <taxon>Phthiraptera</taxon>
        <taxon>Anoplura</taxon>
        <taxon>Polyplacidae</taxon>
        <taxon>Polyplax</taxon>
    </lineage>
</organism>
<evidence type="ECO:0000256" key="1">
    <source>
        <dbReference type="SAM" id="MobiDB-lite"/>
    </source>
</evidence>